<proteinExistence type="inferred from homology"/>
<feature type="region of interest" description="Disordered" evidence="4">
    <location>
        <begin position="1144"/>
        <end position="1164"/>
    </location>
</feature>
<organism evidence="6 7">
    <name type="scientific">Stylosanthes scabra</name>
    <dbReference type="NCBI Taxonomy" id="79078"/>
    <lineage>
        <taxon>Eukaryota</taxon>
        <taxon>Viridiplantae</taxon>
        <taxon>Streptophyta</taxon>
        <taxon>Embryophyta</taxon>
        <taxon>Tracheophyta</taxon>
        <taxon>Spermatophyta</taxon>
        <taxon>Magnoliopsida</taxon>
        <taxon>eudicotyledons</taxon>
        <taxon>Gunneridae</taxon>
        <taxon>Pentapetalae</taxon>
        <taxon>rosids</taxon>
        <taxon>fabids</taxon>
        <taxon>Fabales</taxon>
        <taxon>Fabaceae</taxon>
        <taxon>Papilionoideae</taxon>
        <taxon>50 kb inversion clade</taxon>
        <taxon>dalbergioids sensu lato</taxon>
        <taxon>Dalbergieae</taxon>
        <taxon>Pterocarpus clade</taxon>
        <taxon>Stylosanthes</taxon>
    </lineage>
</organism>
<feature type="domain" description="Kinesin motor" evidence="5">
    <location>
        <begin position="160"/>
        <end position="474"/>
    </location>
</feature>
<keyword evidence="2" id="KW-0547">Nucleotide-binding</keyword>
<feature type="coiled-coil region" evidence="3">
    <location>
        <begin position="636"/>
        <end position="663"/>
    </location>
</feature>
<feature type="region of interest" description="Disordered" evidence="4">
    <location>
        <begin position="672"/>
        <end position="693"/>
    </location>
</feature>
<dbReference type="Gene3D" id="3.40.850.10">
    <property type="entry name" value="Kinesin motor domain"/>
    <property type="match status" value="1"/>
</dbReference>
<dbReference type="PROSITE" id="PS50067">
    <property type="entry name" value="KINESIN_MOTOR_2"/>
    <property type="match status" value="1"/>
</dbReference>
<evidence type="ECO:0000259" key="5">
    <source>
        <dbReference type="PROSITE" id="PS50067"/>
    </source>
</evidence>
<dbReference type="InterPro" id="IPR027640">
    <property type="entry name" value="Kinesin-like_fam"/>
</dbReference>
<protein>
    <submittedName>
        <fullName evidence="6">Kinesin-like protein KIN-14B</fullName>
    </submittedName>
</protein>
<evidence type="ECO:0000313" key="6">
    <source>
        <dbReference type="EMBL" id="MED6144083.1"/>
    </source>
</evidence>
<keyword evidence="1 2" id="KW-0505">Motor protein</keyword>
<dbReference type="PANTHER" id="PTHR47972:SF22">
    <property type="entry name" value="KINESIN-LIKE PROTEIN KIN-14A-RELATED"/>
    <property type="match status" value="1"/>
</dbReference>
<sequence>MADQKNRWSWDVTGFEPRKPQSPEGGDQTLNALPAMWQSMPSSTPPPQSVASKVQRLKDNVKLLGFCLCSEVTVSTQSVQDSELYFAQLARKDYLQLRQEATELQEYANAKLDRVTRYLSVLAKKSHKLDQAALETEARISPVIYQKKRLFNDLLTSKGNIRVFCRTRPLFEDEGPSVIEFPSDFTIRVNTGDESLSNIMKDFEFDRVYSPHVGQAELFTDVQPLVQSALDGYNVSIFAYGQTNSGKTHTMEGPDYDRGLYARCFEELFDLVNSDLTATSQYKFCITVFELHNEQARDLILMSGKSMSKLSFGSPEFSIELVQEKVDNPLEFVRVLKAAFQNRGNDTLKHNVSHLIVTIHIFCNNLITGENSYSKLSLADLAGSEGLITEDDSGERVTDLLHVMKSLSAVGDVLSSLTSKKDAIPYENSVLTKLLADSIGGSSKTLMIVNLCPNISNLSETLSSVNFSARARNSVLSLGNRDTIKKWRDVANDSRKELYKREKELQDLKQEVLGLKQLLKDANDQCVLLFNEVQKAWKVTSALQTDLKAEHIILEDNNNIEKEQGDQLRNQVAQLLQLKQEQNLKIQQQDSTIQTLQAKIGTSEAQFNESVRSSSTGSNGMNSIGSGNGMNSSTVNMKLEAELKKRDALIERLQEENEKLFDKLTDKTYLSGSPQFSSTSSKGSVNVQPQNIGSNNIRYRPMDVLPSSLVTDKNGGAFALVRSGSEKDKTTLAGEYLTAALNDFDPDKYEGHAAIADGANKLLMLVLAAVIKAGSSREHEILAEIRDAVFSFIQKMEPKRVMDTMLVSRVRILYIRSLIARSPELQSIKVLPTECFLEKANAGRSRSSSRGSSPGRSPVQYFDEQIRGFKVNIKPEKKSKFSSVVLKIRGIDEDTWRQQVTGGKLREITEEAKSFAVGNKPLAALFVHTPAGELRRQIRIWLAESFDFLSLTANDAPGGTTGQLDLISTAIMDGWLAGLGAAQPSNTDALGQLLLEYSKRIYTSQLQHLKDIAGTLGTEEADNTAQVAKLRSALESVDLKKRRILHQMRSDVALFTLENDGSPVQSPSTAAEDSRLASLISLDSILKQIKDITGLSNMNSIRRSKKKAVLDSLDELTQRMPSLLEIDHPCAQRHIADARRLIESIPEEDDNSQGKPKTDLGSGSGTDVAQWNVLQFNTGTTSPFIIKCGANSNSELIIKADARIQEPKGGEIVRVAPKPSMLEDMNLEQLTQVFAELPEALSLLALARTADGTRARYSRLYRTLAMKVPSLRDLVRELEKGGALKDVKT</sequence>
<dbReference type="InterPro" id="IPR001752">
    <property type="entry name" value="Kinesin_motor_dom"/>
</dbReference>
<dbReference type="Pfam" id="PF00225">
    <property type="entry name" value="Kinesin"/>
    <property type="match status" value="1"/>
</dbReference>
<keyword evidence="7" id="KW-1185">Reference proteome</keyword>
<feature type="compositionally biased region" description="Low complexity" evidence="4">
    <location>
        <begin position="613"/>
        <end position="633"/>
    </location>
</feature>
<evidence type="ECO:0000256" key="1">
    <source>
        <dbReference type="ARBA" id="ARBA00023175"/>
    </source>
</evidence>
<dbReference type="InterPro" id="IPR027417">
    <property type="entry name" value="P-loop_NTPase"/>
</dbReference>
<feature type="binding site" evidence="2">
    <location>
        <begin position="241"/>
        <end position="248"/>
    </location>
    <ligand>
        <name>ATP</name>
        <dbReference type="ChEBI" id="CHEBI:30616"/>
    </ligand>
</feature>
<dbReference type="SUPFAM" id="SSF52540">
    <property type="entry name" value="P-loop containing nucleoside triphosphate hydrolases"/>
    <property type="match status" value="1"/>
</dbReference>
<dbReference type="EMBL" id="JASCZI010090651">
    <property type="protein sequence ID" value="MED6144083.1"/>
    <property type="molecule type" value="Genomic_DNA"/>
</dbReference>
<feature type="region of interest" description="Disordered" evidence="4">
    <location>
        <begin position="607"/>
        <end position="633"/>
    </location>
</feature>
<dbReference type="PRINTS" id="PR00380">
    <property type="entry name" value="KINESINHEAVY"/>
</dbReference>
<name>A0ABU6T826_9FABA</name>
<feature type="coiled-coil region" evidence="3">
    <location>
        <begin position="491"/>
        <end position="525"/>
    </location>
</feature>
<accession>A0ABU6T826</accession>
<evidence type="ECO:0000256" key="4">
    <source>
        <dbReference type="SAM" id="MobiDB-lite"/>
    </source>
</evidence>
<comment type="similarity">
    <text evidence="2">Belongs to the TRAFAC class myosin-kinesin ATPase superfamily. Kinesin family.</text>
</comment>
<comment type="caution">
    <text evidence="6">The sequence shown here is derived from an EMBL/GenBank/DDBJ whole genome shotgun (WGS) entry which is preliminary data.</text>
</comment>
<evidence type="ECO:0000313" key="7">
    <source>
        <dbReference type="Proteomes" id="UP001341840"/>
    </source>
</evidence>
<dbReference type="Proteomes" id="UP001341840">
    <property type="component" value="Unassembled WGS sequence"/>
</dbReference>
<feature type="region of interest" description="Disordered" evidence="4">
    <location>
        <begin position="1"/>
        <end position="31"/>
    </location>
</feature>
<keyword evidence="2" id="KW-0067">ATP-binding</keyword>
<gene>
    <name evidence="6" type="primary">KIN14B_1</name>
    <name evidence="6" type="ORF">PIB30_012169</name>
</gene>
<dbReference type="SMART" id="SM00129">
    <property type="entry name" value="KISc"/>
    <property type="match status" value="1"/>
</dbReference>
<dbReference type="PANTHER" id="PTHR47972">
    <property type="entry name" value="KINESIN-LIKE PROTEIN KLP-3"/>
    <property type="match status" value="1"/>
</dbReference>
<evidence type="ECO:0000256" key="2">
    <source>
        <dbReference type="PROSITE-ProRule" id="PRU00283"/>
    </source>
</evidence>
<reference evidence="6 7" key="1">
    <citation type="journal article" date="2023" name="Plants (Basel)">
        <title>Bridging the Gap: Combining Genomics and Transcriptomics Approaches to Understand Stylosanthes scabra, an Orphan Legume from the Brazilian Caatinga.</title>
        <authorList>
            <person name="Ferreira-Neto J.R.C."/>
            <person name="da Silva M.D."/>
            <person name="Binneck E."/>
            <person name="de Melo N.F."/>
            <person name="da Silva R.H."/>
            <person name="de Melo A.L.T.M."/>
            <person name="Pandolfi V."/>
            <person name="Bustamante F.O."/>
            <person name="Brasileiro-Vidal A.C."/>
            <person name="Benko-Iseppon A.M."/>
        </authorList>
    </citation>
    <scope>NUCLEOTIDE SEQUENCE [LARGE SCALE GENOMIC DNA]</scope>
    <source>
        <tissue evidence="6">Leaves</tissue>
    </source>
</reference>
<dbReference type="InterPro" id="IPR036961">
    <property type="entry name" value="Kinesin_motor_dom_sf"/>
</dbReference>
<keyword evidence="3" id="KW-0175">Coiled coil</keyword>
<evidence type="ECO:0000256" key="3">
    <source>
        <dbReference type="SAM" id="Coils"/>
    </source>
</evidence>